<evidence type="ECO:0000313" key="1">
    <source>
        <dbReference type="EMBL" id="GAG82033.1"/>
    </source>
</evidence>
<dbReference type="AlphaFoldDB" id="X1BD56"/>
<sequence>MLEALVDADGVEIINFDFVNLIGMQLEPCNDTKAEVDVHIKQDAEECHTYSFKVVIDAIQYNKSQFWTP</sequence>
<comment type="caution">
    <text evidence="1">The sequence shown here is derived from an EMBL/GenBank/DDBJ whole genome shotgun (WGS) entry which is preliminary data.</text>
</comment>
<name>X1BD56_9ZZZZ</name>
<protein>
    <submittedName>
        <fullName evidence="1">Uncharacterized protein</fullName>
    </submittedName>
</protein>
<accession>X1BD56</accession>
<organism evidence="1">
    <name type="scientific">marine sediment metagenome</name>
    <dbReference type="NCBI Taxonomy" id="412755"/>
    <lineage>
        <taxon>unclassified sequences</taxon>
        <taxon>metagenomes</taxon>
        <taxon>ecological metagenomes</taxon>
    </lineage>
</organism>
<proteinExistence type="predicted"/>
<reference evidence="1" key="1">
    <citation type="journal article" date="2014" name="Front. Microbiol.">
        <title>High frequency of phylogenetically diverse reductive dehalogenase-homologous genes in deep subseafloor sedimentary metagenomes.</title>
        <authorList>
            <person name="Kawai M."/>
            <person name="Futagami T."/>
            <person name="Toyoda A."/>
            <person name="Takaki Y."/>
            <person name="Nishi S."/>
            <person name="Hori S."/>
            <person name="Arai W."/>
            <person name="Tsubouchi T."/>
            <person name="Morono Y."/>
            <person name="Uchiyama I."/>
            <person name="Ito T."/>
            <person name="Fujiyama A."/>
            <person name="Inagaki F."/>
            <person name="Takami H."/>
        </authorList>
    </citation>
    <scope>NUCLEOTIDE SEQUENCE</scope>
    <source>
        <strain evidence="1">Expedition CK06-06</strain>
    </source>
</reference>
<gene>
    <name evidence="1" type="ORF">S01H4_21719</name>
</gene>
<dbReference type="EMBL" id="BART01009869">
    <property type="protein sequence ID" value="GAG82033.1"/>
    <property type="molecule type" value="Genomic_DNA"/>
</dbReference>